<evidence type="ECO:0000313" key="8">
    <source>
        <dbReference type="Proteomes" id="UP000028864"/>
    </source>
</evidence>
<proteinExistence type="predicted"/>
<dbReference type="AlphaFoldDB" id="A0AAV2WEM2"/>
<evidence type="ECO:0000256" key="5">
    <source>
        <dbReference type="ARBA" id="ARBA00023136"/>
    </source>
</evidence>
<dbReference type="GO" id="GO:0022857">
    <property type="term" value="F:transmembrane transporter activity"/>
    <property type="evidence" value="ECO:0007669"/>
    <property type="project" value="InterPro"/>
</dbReference>
<feature type="transmembrane region" description="Helical" evidence="6">
    <location>
        <begin position="62"/>
        <end position="82"/>
    </location>
</feature>
<keyword evidence="2" id="KW-1003">Cell membrane</keyword>
<dbReference type="PANTHER" id="PTHR32196:SF72">
    <property type="entry name" value="RIBOSE IMPORT PERMEASE PROTEIN RBSC"/>
    <property type="match status" value="1"/>
</dbReference>
<evidence type="ECO:0000256" key="6">
    <source>
        <dbReference type="SAM" id="Phobius"/>
    </source>
</evidence>
<dbReference type="EMBL" id="LK021337">
    <property type="protein sequence ID" value="CDQ42581.1"/>
    <property type="molecule type" value="Genomic_DNA"/>
</dbReference>
<reference evidence="7" key="2">
    <citation type="submission" date="2015-09" db="EMBL/GenBank/DDBJ databases">
        <title>Draft genome sequence of Mycobacterium neoaurum DSM 44074.</title>
        <authorList>
            <person name="Croce O."/>
            <person name="Robert C."/>
            <person name="Raoult D."/>
            <person name="Drancourt M."/>
        </authorList>
    </citation>
    <scope>NUCLEOTIDE SEQUENCE</scope>
    <source>
        <strain evidence="7">DSM 44074</strain>
    </source>
</reference>
<gene>
    <name evidence="7" type="ORF">BN1047_00436</name>
</gene>
<evidence type="ECO:0000256" key="3">
    <source>
        <dbReference type="ARBA" id="ARBA00022692"/>
    </source>
</evidence>
<feature type="transmembrane region" description="Helical" evidence="6">
    <location>
        <begin position="12"/>
        <end position="30"/>
    </location>
</feature>
<evidence type="ECO:0000313" key="7">
    <source>
        <dbReference type="EMBL" id="CDQ42581.1"/>
    </source>
</evidence>
<feature type="transmembrane region" description="Helical" evidence="6">
    <location>
        <begin position="36"/>
        <end position="55"/>
    </location>
</feature>
<dbReference type="Pfam" id="PF02653">
    <property type="entry name" value="BPD_transp_2"/>
    <property type="match status" value="1"/>
</dbReference>
<organism evidence="7 8">
    <name type="scientific">Mycolicibacterium neoaurum</name>
    <name type="common">Mycobacterium neoaurum</name>
    <dbReference type="NCBI Taxonomy" id="1795"/>
    <lineage>
        <taxon>Bacteria</taxon>
        <taxon>Bacillati</taxon>
        <taxon>Actinomycetota</taxon>
        <taxon>Actinomycetes</taxon>
        <taxon>Mycobacteriales</taxon>
        <taxon>Mycobacteriaceae</taxon>
        <taxon>Mycolicibacterium</taxon>
    </lineage>
</organism>
<dbReference type="Proteomes" id="UP000028864">
    <property type="component" value="Unassembled WGS sequence"/>
</dbReference>
<feature type="transmembrane region" description="Helical" evidence="6">
    <location>
        <begin position="88"/>
        <end position="111"/>
    </location>
</feature>
<evidence type="ECO:0000256" key="1">
    <source>
        <dbReference type="ARBA" id="ARBA00004651"/>
    </source>
</evidence>
<keyword evidence="4 6" id="KW-1133">Transmembrane helix</keyword>
<evidence type="ECO:0000256" key="2">
    <source>
        <dbReference type="ARBA" id="ARBA00022475"/>
    </source>
</evidence>
<feature type="transmembrane region" description="Helical" evidence="6">
    <location>
        <begin position="236"/>
        <end position="255"/>
    </location>
</feature>
<dbReference type="PANTHER" id="PTHR32196">
    <property type="entry name" value="ABC TRANSPORTER PERMEASE PROTEIN YPHD-RELATED-RELATED"/>
    <property type="match status" value="1"/>
</dbReference>
<feature type="transmembrane region" description="Helical" evidence="6">
    <location>
        <begin position="156"/>
        <end position="177"/>
    </location>
</feature>
<dbReference type="RefSeq" id="WP_042509527.1">
    <property type="nucleotide sequence ID" value="NZ_LK021337.1"/>
</dbReference>
<name>A0AAV2WEM2_MYCNE</name>
<dbReference type="CDD" id="cd06579">
    <property type="entry name" value="TM_PBP1_transp_AraH_like"/>
    <property type="match status" value="1"/>
</dbReference>
<feature type="transmembrane region" description="Helical" evidence="6">
    <location>
        <begin position="262"/>
        <end position="279"/>
    </location>
</feature>
<keyword evidence="3 6" id="KW-0812">Transmembrane</keyword>
<evidence type="ECO:0000256" key="4">
    <source>
        <dbReference type="ARBA" id="ARBA00022989"/>
    </source>
</evidence>
<keyword evidence="5 6" id="KW-0472">Membrane</keyword>
<comment type="subcellular location">
    <subcellularLocation>
        <location evidence="1">Cell membrane</location>
        <topology evidence="1">Multi-pass membrane protein</topology>
    </subcellularLocation>
</comment>
<dbReference type="InterPro" id="IPR001851">
    <property type="entry name" value="ABC_transp_permease"/>
</dbReference>
<dbReference type="GO" id="GO:0005886">
    <property type="term" value="C:plasma membrane"/>
    <property type="evidence" value="ECO:0007669"/>
    <property type="project" value="UniProtKB-SubCell"/>
</dbReference>
<protein>
    <submittedName>
        <fullName evidence="7">Ribose transporter permease RbsC</fullName>
    </submittedName>
</protein>
<feature type="transmembrane region" description="Helical" evidence="6">
    <location>
        <begin position="118"/>
        <end position="136"/>
    </location>
</feature>
<feature type="transmembrane region" description="Helical" evidence="6">
    <location>
        <begin position="198"/>
        <end position="224"/>
    </location>
</feature>
<feature type="transmembrane region" description="Helical" evidence="6">
    <location>
        <begin position="291"/>
        <end position="310"/>
    </location>
</feature>
<sequence>MHAALAPRWLGFYVLVGLIILFSTLLPYTFPTTANASAILGNESVGMMLAIALLIPVVAGHFDLSVASILTLAMIASIGLFQFFSAPVWVACLAGPVIGAGIGLINGFCVAWLKINSLVATLATGSCALGAALWWTNGSIFAENVPASFRALGERVLGIPLPVVYTLVVCMIAWWTLERTPVGRYLYAIGDNPDAARLVGLPTAGLTTASFVASGTIAGTAGVIQAAILGSGNPQVGASFLLPAFAAVFLGATVFHIGRYNVVGTVVAVLLLAVMVAGLQQFGLPFYIEPLLKGAILLAAVAFTTGRFSGKAQQ</sequence>
<reference evidence="7" key="1">
    <citation type="submission" date="2014-05" db="EMBL/GenBank/DDBJ databases">
        <authorList>
            <person name="Urmite Genomes"/>
        </authorList>
    </citation>
    <scope>NUCLEOTIDE SEQUENCE</scope>
    <source>
        <strain evidence="7">DSM 44074</strain>
    </source>
</reference>
<accession>A0AAV2WEM2</accession>